<dbReference type="GO" id="GO:0019901">
    <property type="term" value="F:protein kinase binding"/>
    <property type="evidence" value="ECO:0007669"/>
    <property type="project" value="TreeGrafter"/>
</dbReference>
<dbReference type="InterPro" id="IPR055414">
    <property type="entry name" value="LRR_R13L4/SHOC2-like"/>
</dbReference>
<gene>
    <name evidence="4" type="ORF">KC01_LOCUS9313</name>
</gene>
<dbReference type="InterPro" id="IPR003591">
    <property type="entry name" value="Leu-rich_rpt_typical-subtyp"/>
</dbReference>
<sequence>MIDKRHCSLLYVPDDIYRYGRSLEELLLDANQLRDLPKPFFQLLKLRKLGLSDNEIQRLPPEIANFMQLVELDVSRNDILELPESIGYCKALQVADFSGNPLTRLPESFPELKNLTCLSINDISLQVLPENIGNLSNLVSLELRENLLTFLPESLSQLHRLEELDLGNNELYSLPDTIGCLVSLKDLWLDGNQLTQIPAEMGSMKSLLCLDVSENKLERLPEELGGLQALCDLLVSQNLIEALPESLGKLHKLSILKADQNRLMYLPENIGNCESLTELVLTENQIQSLPRSIGKLKRLSNFNCDRNLLTTLPKEIGGCSGLNVFCVRENKLTRIPSELSQATELHVLDVSGNQLAHLPLSLITLQLKALWLSENQSQPLLTFQTDQDPDTGEKVLTCVLLPQQPLDSDLKDSDNLARCGGLESLVNDMTEDTWDTKAMNRTSAIHFLDDDEEDEDDDKGTLLRRATPHPGELKTMKKAAENLRNDLNAAKSLDSNKNEDEGGLCPKPQLFVHHHKEETYEVTAALNMGPCVCEDPPLFITRHPWPVPTPDRCPSLDTPLKLQIRVSGQRGGLGISIAGGKGSLPYKQQDEGIFISRVTRGGPSEKAGVHVGDRLLEVNGLSMHGATHQLAVSSLRNAGSSIRIKVLRDPLPTGEEALDLTNNTAKSLICQEDLTIRNCLSRRIEAVVCNGNGMIELRKDASCPEIKKEPSSNAHSHLREKHTMQIPRIILTHPSTSDEDVELLTRSPSREKPFAFDRQHIPDCFDSAFYLP</sequence>
<protein>
    <recommendedName>
        <fullName evidence="3">PDZ domain-containing protein</fullName>
    </recommendedName>
</protein>
<evidence type="ECO:0000259" key="3">
    <source>
        <dbReference type="PROSITE" id="PS50106"/>
    </source>
</evidence>
<evidence type="ECO:0000313" key="5">
    <source>
        <dbReference type="Proteomes" id="UP001497482"/>
    </source>
</evidence>
<keyword evidence="5" id="KW-1185">Reference proteome</keyword>
<dbReference type="Proteomes" id="UP001497482">
    <property type="component" value="Chromosome 13"/>
</dbReference>
<dbReference type="GO" id="GO:0016323">
    <property type="term" value="C:basolateral plasma membrane"/>
    <property type="evidence" value="ECO:0007669"/>
    <property type="project" value="TreeGrafter"/>
</dbReference>
<dbReference type="InterPro" id="IPR001611">
    <property type="entry name" value="Leu-rich_rpt"/>
</dbReference>
<keyword evidence="2" id="KW-0677">Repeat</keyword>
<evidence type="ECO:0000313" key="4">
    <source>
        <dbReference type="EMBL" id="CAL1578091.1"/>
    </source>
</evidence>
<dbReference type="SMART" id="SM00364">
    <property type="entry name" value="LRR_BAC"/>
    <property type="match status" value="12"/>
</dbReference>
<dbReference type="Gene3D" id="2.30.42.10">
    <property type="match status" value="1"/>
</dbReference>
<dbReference type="GO" id="GO:0014069">
    <property type="term" value="C:postsynaptic density"/>
    <property type="evidence" value="ECO:0007669"/>
    <property type="project" value="TreeGrafter"/>
</dbReference>
<dbReference type="SMART" id="SM00369">
    <property type="entry name" value="LRR_TYP"/>
    <property type="match status" value="10"/>
</dbReference>
<dbReference type="Pfam" id="PF00560">
    <property type="entry name" value="LRR_1"/>
    <property type="match status" value="1"/>
</dbReference>
<dbReference type="FunFam" id="3.80.10.10:FF:000423">
    <property type="entry name" value="Leucine rich repeat containing 1"/>
    <property type="match status" value="1"/>
</dbReference>
<dbReference type="SUPFAM" id="SSF50156">
    <property type="entry name" value="PDZ domain-like"/>
    <property type="match status" value="1"/>
</dbReference>
<dbReference type="InterPro" id="IPR032675">
    <property type="entry name" value="LRR_dom_sf"/>
</dbReference>
<dbReference type="GO" id="GO:0043113">
    <property type="term" value="P:receptor clustering"/>
    <property type="evidence" value="ECO:0007669"/>
    <property type="project" value="TreeGrafter"/>
</dbReference>
<dbReference type="Pfam" id="PF00595">
    <property type="entry name" value="PDZ"/>
    <property type="match status" value="1"/>
</dbReference>
<dbReference type="SMART" id="SM00228">
    <property type="entry name" value="PDZ"/>
    <property type="match status" value="1"/>
</dbReference>
<dbReference type="EMBL" id="OZ035835">
    <property type="protein sequence ID" value="CAL1578091.1"/>
    <property type="molecule type" value="Genomic_DNA"/>
</dbReference>
<dbReference type="PROSITE" id="PS51450">
    <property type="entry name" value="LRR"/>
    <property type="match status" value="3"/>
</dbReference>
<dbReference type="Pfam" id="PF13855">
    <property type="entry name" value="LRR_8"/>
    <property type="match status" value="1"/>
</dbReference>
<dbReference type="PANTHER" id="PTHR23119">
    <property type="entry name" value="DISCS LARGE"/>
    <property type="match status" value="1"/>
</dbReference>
<evidence type="ECO:0000256" key="2">
    <source>
        <dbReference type="ARBA" id="ARBA00022737"/>
    </source>
</evidence>
<dbReference type="GO" id="GO:0045211">
    <property type="term" value="C:postsynaptic membrane"/>
    <property type="evidence" value="ECO:0007669"/>
    <property type="project" value="TreeGrafter"/>
</dbReference>
<dbReference type="GO" id="GO:0098968">
    <property type="term" value="P:neurotransmitter receptor transport postsynaptic membrane to endosome"/>
    <property type="evidence" value="ECO:0007669"/>
    <property type="project" value="TreeGrafter"/>
</dbReference>
<dbReference type="Gene3D" id="3.80.10.10">
    <property type="entry name" value="Ribonuclease Inhibitor"/>
    <property type="match status" value="2"/>
</dbReference>
<proteinExistence type="predicted"/>
<dbReference type="InterPro" id="IPR001478">
    <property type="entry name" value="PDZ"/>
</dbReference>
<dbReference type="FunFam" id="3.80.10.10:FF:000036">
    <property type="entry name" value="protein scribble homolog isoform X1"/>
    <property type="match status" value="1"/>
</dbReference>
<dbReference type="GO" id="GO:0045197">
    <property type="term" value="P:establishment or maintenance of epithelial cell apical/basal polarity"/>
    <property type="evidence" value="ECO:0007669"/>
    <property type="project" value="TreeGrafter"/>
</dbReference>
<feature type="domain" description="PDZ" evidence="3">
    <location>
        <begin position="559"/>
        <end position="650"/>
    </location>
</feature>
<dbReference type="InterPro" id="IPR036034">
    <property type="entry name" value="PDZ_sf"/>
</dbReference>
<dbReference type="PROSITE" id="PS50106">
    <property type="entry name" value="PDZ"/>
    <property type="match status" value="1"/>
</dbReference>
<organism evidence="4 5">
    <name type="scientific">Knipowitschia caucasica</name>
    <name type="common">Caucasian dwarf goby</name>
    <name type="synonym">Pomatoschistus caucasicus</name>
    <dbReference type="NCBI Taxonomy" id="637954"/>
    <lineage>
        <taxon>Eukaryota</taxon>
        <taxon>Metazoa</taxon>
        <taxon>Chordata</taxon>
        <taxon>Craniata</taxon>
        <taxon>Vertebrata</taxon>
        <taxon>Euteleostomi</taxon>
        <taxon>Actinopterygii</taxon>
        <taxon>Neopterygii</taxon>
        <taxon>Teleostei</taxon>
        <taxon>Neoteleostei</taxon>
        <taxon>Acanthomorphata</taxon>
        <taxon>Gobiaria</taxon>
        <taxon>Gobiiformes</taxon>
        <taxon>Gobioidei</taxon>
        <taxon>Gobiidae</taxon>
        <taxon>Gobiinae</taxon>
        <taxon>Knipowitschia</taxon>
    </lineage>
</organism>
<dbReference type="InterPro" id="IPR050614">
    <property type="entry name" value="Synaptic_Scaffolding_LAP-MAGUK"/>
</dbReference>
<dbReference type="CDD" id="cd06704">
    <property type="entry name" value="PDZ1_Scribble-like"/>
    <property type="match status" value="1"/>
</dbReference>
<reference evidence="4 5" key="1">
    <citation type="submission" date="2024-04" db="EMBL/GenBank/DDBJ databases">
        <authorList>
            <person name="Waldvogel A.-M."/>
            <person name="Schoenle A."/>
        </authorList>
    </citation>
    <scope>NUCLEOTIDE SEQUENCE [LARGE SCALE GENOMIC DNA]</scope>
</reference>
<evidence type="ECO:0000256" key="1">
    <source>
        <dbReference type="ARBA" id="ARBA00022614"/>
    </source>
</evidence>
<dbReference type="PANTHER" id="PTHR23119:SF58">
    <property type="entry name" value="LEUCINE RICH REPEAT CONTAINING 1"/>
    <property type="match status" value="1"/>
</dbReference>
<dbReference type="AlphaFoldDB" id="A0AAV2JN63"/>
<dbReference type="SUPFAM" id="SSF52047">
    <property type="entry name" value="RNI-like"/>
    <property type="match status" value="1"/>
</dbReference>
<dbReference type="GO" id="GO:0005912">
    <property type="term" value="C:adherens junction"/>
    <property type="evidence" value="ECO:0007669"/>
    <property type="project" value="TreeGrafter"/>
</dbReference>
<dbReference type="GO" id="GO:0098609">
    <property type="term" value="P:cell-cell adhesion"/>
    <property type="evidence" value="ECO:0007669"/>
    <property type="project" value="TreeGrafter"/>
</dbReference>
<accession>A0AAV2JN63</accession>
<keyword evidence="1" id="KW-0433">Leucine-rich repeat</keyword>
<dbReference type="GO" id="GO:0098887">
    <property type="term" value="P:neurotransmitter receptor transport, endosome to postsynaptic membrane"/>
    <property type="evidence" value="ECO:0007669"/>
    <property type="project" value="TreeGrafter"/>
</dbReference>
<name>A0AAV2JN63_KNICA</name>
<dbReference type="Pfam" id="PF23598">
    <property type="entry name" value="LRR_14"/>
    <property type="match status" value="1"/>
</dbReference>